<organism evidence="2 5">
    <name type="scientific">Medicago truncatula</name>
    <name type="common">Barrel medic</name>
    <name type="synonym">Medicago tribuloides</name>
    <dbReference type="NCBI Taxonomy" id="3880"/>
    <lineage>
        <taxon>Eukaryota</taxon>
        <taxon>Viridiplantae</taxon>
        <taxon>Streptophyta</taxon>
        <taxon>Embryophyta</taxon>
        <taxon>Tracheophyta</taxon>
        <taxon>Spermatophyta</taxon>
        <taxon>Magnoliopsida</taxon>
        <taxon>eudicotyledons</taxon>
        <taxon>Gunneridae</taxon>
        <taxon>Pentapetalae</taxon>
        <taxon>rosids</taxon>
        <taxon>fabids</taxon>
        <taxon>Fabales</taxon>
        <taxon>Fabaceae</taxon>
        <taxon>Papilionoideae</taxon>
        <taxon>50 kb inversion clade</taxon>
        <taxon>NPAAA clade</taxon>
        <taxon>Hologalegina</taxon>
        <taxon>IRL clade</taxon>
        <taxon>Trifolieae</taxon>
        <taxon>Medicago</taxon>
    </lineage>
</organism>
<dbReference type="HOGENOM" id="CLU_2088406_0_0_1"/>
<evidence type="ECO:0000313" key="4">
    <source>
        <dbReference type="EnsemblPlants" id="KEH38189"/>
    </source>
</evidence>
<dbReference type="AlphaFoldDB" id="A0A072V816"/>
<dbReference type="Gramene" id="rna10364">
    <property type="protein sequence ID" value="RHN74323.1"/>
    <property type="gene ID" value="gene10364"/>
</dbReference>
<reference evidence="2 5" key="1">
    <citation type="journal article" date="2011" name="Nature">
        <title>The Medicago genome provides insight into the evolution of rhizobial symbioses.</title>
        <authorList>
            <person name="Young N.D."/>
            <person name="Debelle F."/>
            <person name="Oldroyd G.E."/>
            <person name="Geurts R."/>
            <person name="Cannon S.B."/>
            <person name="Udvardi M.K."/>
            <person name="Benedito V.A."/>
            <person name="Mayer K.F."/>
            <person name="Gouzy J."/>
            <person name="Schoof H."/>
            <person name="Van de Peer Y."/>
            <person name="Proost S."/>
            <person name="Cook D.R."/>
            <person name="Meyers B.C."/>
            <person name="Spannagl M."/>
            <person name="Cheung F."/>
            <person name="De Mita S."/>
            <person name="Krishnakumar V."/>
            <person name="Gundlach H."/>
            <person name="Zhou S."/>
            <person name="Mudge J."/>
            <person name="Bharti A.K."/>
            <person name="Murray J.D."/>
            <person name="Naoumkina M.A."/>
            <person name="Rosen B."/>
            <person name="Silverstein K.A."/>
            <person name="Tang H."/>
            <person name="Rombauts S."/>
            <person name="Zhao P.X."/>
            <person name="Zhou P."/>
            <person name="Barbe V."/>
            <person name="Bardou P."/>
            <person name="Bechner M."/>
            <person name="Bellec A."/>
            <person name="Berger A."/>
            <person name="Berges H."/>
            <person name="Bidwell S."/>
            <person name="Bisseling T."/>
            <person name="Choisne N."/>
            <person name="Couloux A."/>
            <person name="Denny R."/>
            <person name="Deshpande S."/>
            <person name="Dai X."/>
            <person name="Doyle J.J."/>
            <person name="Dudez A.M."/>
            <person name="Farmer A.D."/>
            <person name="Fouteau S."/>
            <person name="Franken C."/>
            <person name="Gibelin C."/>
            <person name="Gish J."/>
            <person name="Goldstein S."/>
            <person name="Gonzalez A.J."/>
            <person name="Green P.J."/>
            <person name="Hallab A."/>
            <person name="Hartog M."/>
            <person name="Hua A."/>
            <person name="Humphray S.J."/>
            <person name="Jeong D.H."/>
            <person name="Jing Y."/>
            <person name="Jocker A."/>
            <person name="Kenton S.M."/>
            <person name="Kim D.J."/>
            <person name="Klee K."/>
            <person name="Lai H."/>
            <person name="Lang C."/>
            <person name="Lin S."/>
            <person name="Macmil S.L."/>
            <person name="Magdelenat G."/>
            <person name="Matthews L."/>
            <person name="McCorrison J."/>
            <person name="Monaghan E.L."/>
            <person name="Mun J.H."/>
            <person name="Najar F.Z."/>
            <person name="Nicholson C."/>
            <person name="Noirot C."/>
            <person name="O'Bleness M."/>
            <person name="Paule C.R."/>
            <person name="Poulain J."/>
            <person name="Prion F."/>
            <person name="Qin B."/>
            <person name="Qu C."/>
            <person name="Retzel E.F."/>
            <person name="Riddle C."/>
            <person name="Sallet E."/>
            <person name="Samain S."/>
            <person name="Samson N."/>
            <person name="Sanders I."/>
            <person name="Saurat O."/>
            <person name="Scarpelli C."/>
            <person name="Schiex T."/>
            <person name="Segurens B."/>
            <person name="Severin A.J."/>
            <person name="Sherrier D.J."/>
            <person name="Shi R."/>
            <person name="Sims S."/>
            <person name="Singer S.R."/>
            <person name="Sinharoy S."/>
            <person name="Sterck L."/>
            <person name="Viollet A."/>
            <person name="Wang B.B."/>
            <person name="Wang K."/>
            <person name="Wang M."/>
            <person name="Wang X."/>
            <person name="Warfsmann J."/>
            <person name="Weissenbach J."/>
            <person name="White D.D."/>
            <person name="White J.D."/>
            <person name="Wiley G.B."/>
            <person name="Wincker P."/>
            <person name="Xing Y."/>
            <person name="Yang L."/>
            <person name="Yao Z."/>
            <person name="Ying F."/>
            <person name="Zhai J."/>
            <person name="Zhou L."/>
            <person name="Zuber A."/>
            <person name="Denarie J."/>
            <person name="Dixon R.A."/>
            <person name="May G.D."/>
            <person name="Schwartz D.C."/>
            <person name="Rogers J."/>
            <person name="Quetier F."/>
            <person name="Town C.D."/>
            <person name="Roe B.A."/>
        </authorList>
    </citation>
    <scope>NUCLEOTIDE SEQUENCE [LARGE SCALE GENOMIC DNA]</scope>
    <source>
        <strain evidence="2">A17</strain>
        <strain evidence="4 5">cv. Jemalong A17</strain>
    </source>
</reference>
<evidence type="ECO:0000313" key="2">
    <source>
        <dbReference type="EMBL" id="KEH38189.1"/>
    </source>
</evidence>
<keyword evidence="5" id="KW-1185">Reference proteome</keyword>
<keyword evidence="1" id="KW-1133">Transmembrane helix</keyword>
<evidence type="ECO:0000313" key="5">
    <source>
        <dbReference type="Proteomes" id="UP000002051"/>
    </source>
</evidence>
<sequence>MGWNPDGYIVSLHNFLNCAWKNIKHFVIWILIWIFLYCHTFFNHDIKLKWLSDWLNWFIIVEKSPTESENEFNSGKHLSTNKPVCRVELDLTKSLRWYQSLSKIHWFTYNQFTRIML</sequence>
<keyword evidence="1 2" id="KW-0812">Transmembrane</keyword>
<name>A0A072V816_MEDTR</name>
<dbReference type="Proteomes" id="UP000002051">
    <property type="component" value="Chromosome 2"/>
</dbReference>
<feature type="transmembrane region" description="Helical" evidence="1">
    <location>
        <begin position="23"/>
        <end position="42"/>
    </location>
</feature>
<reference evidence="6" key="4">
    <citation type="journal article" date="2018" name="Nat. Plants">
        <title>Whole-genome landscape of Medicago truncatula symbiotic genes.</title>
        <authorList>
            <person name="Pecrix Y."/>
            <person name="Staton S.E."/>
            <person name="Sallet E."/>
            <person name="Lelandais-Briere C."/>
            <person name="Moreau S."/>
            <person name="Carrere S."/>
            <person name="Blein T."/>
            <person name="Jardinaud M.F."/>
            <person name="Latrasse D."/>
            <person name="Zouine M."/>
            <person name="Zahm M."/>
            <person name="Kreplak J."/>
            <person name="Mayjonade B."/>
            <person name="Satge C."/>
            <person name="Perez M."/>
            <person name="Cauet S."/>
            <person name="Marande W."/>
            <person name="Chantry-Darmon C."/>
            <person name="Lopez-Roques C."/>
            <person name="Bouchez O."/>
            <person name="Berard A."/>
            <person name="Debelle F."/>
            <person name="Munos S."/>
            <person name="Bendahmane A."/>
            <person name="Berges H."/>
            <person name="Niebel A."/>
            <person name="Buitink J."/>
            <person name="Frugier F."/>
            <person name="Benhamed M."/>
            <person name="Crespi M."/>
            <person name="Gouzy J."/>
            <person name="Gamas P."/>
        </authorList>
    </citation>
    <scope>NUCLEOTIDE SEQUENCE [LARGE SCALE GENOMIC DNA]</scope>
    <source>
        <strain evidence="6">cv. Jemalong A17</strain>
    </source>
</reference>
<evidence type="ECO:0000313" key="6">
    <source>
        <dbReference type="Proteomes" id="UP000265566"/>
    </source>
</evidence>
<dbReference type="EnsemblPlants" id="KEH38189">
    <property type="protein sequence ID" value="KEH38189"/>
    <property type="gene ID" value="MTR_2g061920"/>
</dbReference>
<dbReference type="EMBL" id="CM001218">
    <property type="protein sequence ID" value="KEH38189.1"/>
    <property type="molecule type" value="Genomic_DNA"/>
</dbReference>
<proteinExistence type="predicted"/>
<gene>
    <name evidence="2" type="ordered locus">MTR_2g061920</name>
    <name evidence="3" type="ORF">MtrunA17_Chr2g0309031</name>
</gene>
<evidence type="ECO:0000256" key="1">
    <source>
        <dbReference type="SAM" id="Phobius"/>
    </source>
</evidence>
<reference evidence="4" key="3">
    <citation type="submission" date="2015-04" db="UniProtKB">
        <authorList>
            <consortium name="EnsemblPlants"/>
        </authorList>
    </citation>
    <scope>IDENTIFICATION</scope>
    <source>
        <strain evidence="4">cv. Jemalong A17</strain>
    </source>
</reference>
<accession>A0A072V816</accession>
<dbReference type="Proteomes" id="UP000265566">
    <property type="component" value="Chromosome 2"/>
</dbReference>
<keyword evidence="1" id="KW-0472">Membrane</keyword>
<evidence type="ECO:0000313" key="3">
    <source>
        <dbReference type="EMBL" id="RHN74323.1"/>
    </source>
</evidence>
<dbReference type="EMBL" id="PSQE01000002">
    <property type="protein sequence ID" value="RHN74323.1"/>
    <property type="molecule type" value="Genomic_DNA"/>
</dbReference>
<reference evidence="2 5" key="2">
    <citation type="journal article" date="2014" name="BMC Genomics">
        <title>An improved genome release (version Mt4.0) for the model legume Medicago truncatula.</title>
        <authorList>
            <person name="Tang H."/>
            <person name="Krishnakumar V."/>
            <person name="Bidwell S."/>
            <person name="Rosen B."/>
            <person name="Chan A."/>
            <person name="Zhou S."/>
            <person name="Gentzbittel L."/>
            <person name="Childs K.L."/>
            <person name="Yandell M."/>
            <person name="Gundlach H."/>
            <person name="Mayer K.F."/>
            <person name="Schwartz D.C."/>
            <person name="Town C.D."/>
        </authorList>
    </citation>
    <scope>GENOME REANNOTATION</scope>
    <source>
        <strain evidence="2">A17</strain>
        <strain evidence="4 5">cv. Jemalong A17</strain>
    </source>
</reference>
<protein>
    <submittedName>
        <fullName evidence="2">Transmembrane protein, putative</fullName>
    </submittedName>
</protein>
<reference evidence="3" key="5">
    <citation type="journal article" date="2018" name="Nat. Plants">
        <title>Whole-genome landscape of Medicago truncatula symbiotic genes.</title>
        <authorList>
            <person name="Pecrix Y."/>
            <person name="Gamas P."/>
            <person name="Carrere S."/>
        </authorList>
    </citation>
    <scope>NUCLEOTIDE SEQUENCE</scope>
    <source>
        <tissue evidence="3">Leaves</tissue>
    </source>
</reference>